<dbReference type="InterPro" id="IPR004358">
    <property type="entry name" value="Sig_transdc_His_kin-like_C"/>
</dbReference>
<keyword evidence="4" id="KW-0418">Kinase</keyword>
<dbReference type="EMBL" id="JACOOO010000004">
    <property type="protein sequence ID" value="MBC5627697.1"/>
    <property type="molecule type" value="Genomic_DNA"/>
</dbReference>
<dbReference type="Gene3D" id="2.130.10.10">
    <property type="entry name" value="YVTN repeat-like/Quinoprotein amine dehydrogenase"/>
    <property type="match status" value="3"/>
</dbReference>
<evidence type="ECO:0000256" key="7">
    <source>
        <dbReference type="SAM" id="Phobius"/>
    </source>
</evidence>
<dbReference type="InterPro" id="IPR003594">
    <property type="entry name" value="HATPase_dom"/>
</dbReference>
<evidence type="ECO:0000256" key="6">
    <source>
        <dbReference type="SAM" id="Coils"/>
    </source>
</evidence>
<dbReference type="Pfam" id="PF07495">
    <property type="entry name" value="Y_Y_Y"/>
    <property type="match status" value="1"/>
</dbReference>
<evidence type="ECO:0000256" key="3">
    <source>
        <dbReference type="ARBA" id="ARBA00022553"/>
    </source>
</evidence>
<keyword evidence="3" id="KW-0597">Phosphoprotein</keyword>
<dbReference type="Pfam" id="PF07494">
    <property type="entry name" value="Reg_prop"/>
    <property type="match status" value="8"/>
</dbReference>
<comment type="caution">
    <text evidence="10">The sequence shown here is derived from an EMBL/GenBank/DDBJ whole genome shotgun (WGS) entry which is preliminary data.</text>
</comment>
<feature type="signal peptide" evidence="8">
    <location>
        <begin position="1"/>
        <end position="27"/>
    </location>
</feature>
<dbReference type="InterPro" id="IPR015943">
    <property type="entry name" value="WD40/YVTN_repeat-like_dom_sf"/>
</dbReference>
<organism evidence="10 11">
    <name type="scientific">Clostridium hominis</name>
    <dbReference type="NCBI Taxonomy" id="2763036"/>
    <lineage>
        <taxon>Bacteria</taxon>
        <taxon>Bacillati</taxon>
        <taxon>Bacillota</taxon>
        <taxon>Clostridia</taxon>
        <taxon>Eubacteriales</taxon>
        <taxon>Clostridiaceae</taxon>
        <taxon>Clostridium</taxon>
    </lineage>
</organism>
<feature type="domain" description="Histidine kinase" evidence="9">
    <location>
        <begin position="853"/>
        <end position="1074"/>
    </location>
</feature>
<sequence length="1074" mass="122769">MTKYIRKTAIMLTIFFMTICNNQIAFADEINFSNKESLESDKINFQNITMKNGLSSNVITCIFQDSKGYIWIGTEDGLNQYDGNMVKGYNYKNSTEDSLSSTYITSIAEDEDGDIWVGTYGGLNIIDSETEKIIKYSDKNNLSNPYITDIYKDSNNIMWVGTASGLNRYDSKSDKFVKYYWYNGENEVADNYITDINEDKNGFLWIGTKHGIGGKNLNELDHYKKNFNKENSNQIYSIDRDINGDMLIATKSGVFKHNVFNKDTDIYKVNFDKSIENSIVTILCDNEGSVWFGTSDGLIKYNEKNNTVNTYKKDVSFNNSLISNSITCLLQDRNGVLWIGTDNGISILNTTQQFNNIINDVLRRIDIPDSSITSIVEDSNNDLWIGTKSNGVINFIVETEESVRYIYDENDSNSLSSNKVNNIFEIKKNEFVISTDRGVDVLYKDTGEIERNVAKELREKYAHEILTIFNDGDSLWIGTNEGFYKSENETYELVNYNENFKEKGIDNYRIVDIFQDERDKDILWLAGERYSGLIKFHKTYGVIKNYTTAEEANSISYDFVNCIKGNGNGALWIGTKSGLNKFDIETERFVRYSEKDGLASDYINSIEIDDYGNLWLGTNNGLSKFNVEDNKFMNFSEIDGIQGNHFNRNTSVKMECGQILFGTSTGVVSFDPKDINEVVYESKNVVIGKVRVNGELIEFGDEEIDLDYNENNIMFQYFLPEYGGVREVTYLYKLEGVDDEWKYANRGIGANYTLLEPGSYAFKVKAMNNSGDITEESTLKFTINSPFWKTKMAYCFYIFIILVIIYFIWNRVKLLKALVKKQTKEINRQMEKNEKLYERSLKNEKFKNDYFVNLSHELRTPINIILSVLQLLNSLEDSGNVTKEKTKHYMEVIKKSSNNLLKIINDIIDSSKIESGAYKIKKQDNVDIVYLVEETALNMSDYIKEKGIELIIDPEIEEKIICCDPKEIERCIINLIGNAVKFTESGGTIKVLINEDDNLVSISVEDTGLGISKDDQEFIFKRFEQGKGSDSTKVSSSGIGLTLVKYIVELHNGRVSLESEENKGSKFTITLPEE</sequence>
<evidence type="ECO:0000313" key="10">
    <source>
        <dbReference type="EMBL" id="MBC5627697.1"/>
    </source>
</evidence>
<keyword evidence="11" id="KW-1185">Reference proteome</keyword>
<evidence type="ECO:0000256" key="1">
    <source>
        <dbReference type="ARBA" id="ARBA00000085"/>
    </source>
</evidence>
<dbReference type="InterPro" id="IPR013783">
    <property type="entry name" value="Ig-like_fold"/>
</dbReference>
<protein>
    <recommendedName>
        <fullName evidence="2">histidine kinase</fullName>
        <ecNumber evidence="2">2.7.13.3</ecNumber>
    </recommendedName>
</protein>
<dbReference type="InterPro" id="IPR003661">
    <property type="entry name" value="HisK_dim/P_dom"/>
</dbReference>
<dbReference type="SUPFAM" id="SSF55874">
    <property type="entry name" value="ATPase domain of HSP90 chaperone/DNA topoisomerase II/histidine kinase"/>
    <property type="match status" value="1"/>
</dbReference>
<evidence type="ECO:0000256" key="2">
    <source>
        <dbReference type="ARBA" id="ARBA00012438"/>
    </source>
</evidence>
<dbReference type="PROSITE" id="PS50109">
    <property type="entry name" value="HIS_KIN"/>
    <property type="match status" value="1"/>
</dbReference>
<keyword evidence="5" id="KW-0902">Two-component regulatory system</keyword>
<feature type="chain" id="PRO_5047523947" description="histidine kinase" evidence="8">
    <location>
        <begin position="28"/>
        <end position="1074"/>
    </location>
</feature>
<dbReference type="InterPro" id="IPR005467">
    <property type="entry name" value="His_kinase_dom"/>
</dbReference>
<name>A0ABR7D8Q3_9CLOT</name>
<evidence type="ECO:0000313" key="11">
    <source>
        <dbReference type="Proteomes" id="UP000596929"/>
    </source>
</evidence>
<dbReference type="Pfam" id="PF00512">
    <property type="entry name" value="HisKA"/>
    <property type="match status" value="1"/>
</dbReference>
<keyword evidence="6" id="KW-0175">Coiled coil</keyword>
<evidence type="ECO:0000256" key="8">
    <source>
        <dbReference type="SAM" id="SignalP"/>
    </source>
</evidence>
<keyword evidence="7" id="KW-1133">Transmembrane helix</keyword>
<dbReference type="RefSeq" id="WP_186859211.1">
    <property type="nucleotide sequence ID" value="NZ_JACOOO010000004.1"/>
</dbReference>
<dbReference type="CDD" id="cd00082">
    <property type="entry name" value="HisKA"/>
    <property type="match status" value="1"/>
</dbReference>
<dbReference type="SUPFAM" id="SSF47384">
    <property type="entry name" value="Homodimeric domain of signal transducing histidine kinase"/>
    <property type="match status" value="1"/>
</dbReference>
<keyword evidence="8" id="KW-0732">Signal</keyword>
<dbReference type="InterPro" id="IPR011110">
    <property type="entry name" value="Reg_prop"/>
</dbReference>
<dbReference type="InterPro" id="IPR011123">
    <property type="entry name" value="Y_Y_Y"/>
</dbReference>
<proteinExistence type="predicted"/>
<dbReference type="PRINTS" id="PR00344">
    <property type="entry name" value="BCTRLSENSOR"/>
</dbReference>
<evidence type="ECO:0000256" key="4">
    <source>
        <dbReference type="ARBA" id="ARBA00022777"/>
    </source>
</evidence>
<dbReference type="Gene3D" id="1.10.287.130">
    <property type="match status" value="1"/>
</dbReference>
<dbReference type="InterPro" id="IPR036890">
    <property type="entry name" value="HATPase_C_sf"/>
</dbReference>
<dbReference type="InterPro" id="IPR036097">
    <property type="entry name" value="HisK_dim/P_sf"/>
</dbReference>
<dbReference type="EC" id="2.7.13.3" evidence="2"/>
<evidence type="ECO:0000256" key="5">
    <source>
        <dbReference type="ARBA" id="ARBA00023012"/>
    </source>
</evidence>
<keyword evidence="4" id="KW-0808">Transferase</keyword>
<dbReference type="SUPFAM" id="SSF63829">
    <property type="entry name" value="Calcium-dependent phosphotriesterase"/>
    <property type="match status" value="3"/>
</dbReference>
<dbReference type="Gene3D" id="3.30.565.10">
    <property type="entry name" value="Histidine kinase-like ATPase, C-terminal domain"/>
    <property type="match status" value="1"/>
</dbReference>
<keyword evidence="7" id="KW-0472">Membrane</keyword>
<gene>
    <name evidence="10" type="ORF">H8S20_02210</name>
</gene>
<evidence type="ECO:0000259" key="9">
    <source>
        <dbReference type="PROSITE" id="PS50109"/>
    </source>
</evidence>
<dbReference type="SMART" id="SM00388">
    <property type="entry name" value="HisKA"/>
    <property type="match status" value="1"/>
</dbReference>
<feature type="transmembrane region" description="Helical" evidence="7">
    <location>
        <begin position="791"/>
        <end position="809"/>
    </location>
</feature>
<dbReference type="Gene3D" id="2.60.40.10">
    <property type="entry name" value="Immunoglobulins"/>
    <property type="match status" value="1"/>
</dbReference>
<comment type="catalytic activity">
    <reaction evidence="1">
        <text>ATP + protein L-histidine = ADP + protein N-phospho-L-histidine.</text>
        <dbReference type="EC" id="2.7.13.3"/>
    </reaction>
</comment>
<dbReference type="PANTHER" id="PTHR43547">
    <property type="entry name" value="TWO-COMPONENT HISTIDINE KINASE"/>
    <property type="match status" value="1"/>
</dbReference>
<feature type="coiled-coil region" evidence="6">
    <location>
        <begin position="812"/>
        <end position="839"/>
    </location>
</feature>
<dbReference type="PANTHER" id="PTHR43547:SF2">
    <property type="entry name" value="HYBRID SIGNAL TRANSDUCTION HISTIDINE KINASE C"/>
    <property type="match status" value="1"/>
</dbReference>
<dbReference type="SMART" id="SM00387">
    <property type="entry name" value="HATPase_c"/>
    <property type="match status" value="1"/>
</dbReference>
<keyword evidence="7" id="KW-0812">Transmembrane</keyword>
<reference evidence="10 11" key="1">
    <citation type="submission" date="2020-08" db="EMBL/GenBank/DDBJ databases">
        <title>Genome public.</title>
        <authorList>
            <person name="Liu C."/>
            <person name="Sun Q."/>
        </authorList>
    </citation>
    <scope>NUCLEOTIDE SEQUENCE [LARGE SCALE GENOMIC DNA]</scope>
    <source>
        <strain evidence="10 11">NSJ-6</strain>
    </source>
</reference>
<accession>A0ABR7D8Q3</accession>
<dbReference type="Proteomes" id="UP000596929">
    <property type="component" value="Unassembled WGS sequence"/>
</dbReference>
<dbReference type="Pfam" id="PF02518">
    <property type="entry name" value="HATPase_c"/>
    <property type="match status" value="1"/>
</dbReference>